<evidence type="ECO:0000313" key="3">
    <source>
        <dbReference type="Proteomes" id="UP000317835"/>
    </source>
</evidence>
<gene>
    <name evidence="2" type="primary">traI</name>
    <name evidence="2" type="ORF">ElP_28500</name>
</gene>
<keyword evidence="3" id="KW-1185">Reference proteome</keyword>
<organism evidence="2 3">
    <name type="scientific">Tautonia plasticadhaerens</name>
    <dbReference type="NCBI Taxonomy" id="2527974"/>
    <lineage>
        <taxon>Bacteria</taxon>
        <taxon>Pseudomonadati</taxon>
        <taxon>Planctomycetota</taxon>
        <taxon>Planctomycetia</taxon>
        <taxon>Isosphaerales</taxon>
        <taxon>Isosphaeraceae</taxon>
        <taxon>Tautonia</taxon>
    </lineage>
</organism>
<dbReference type="Proteomes" id="UP000317835">
    <property type="component" value="Chromosome"/>
</dbReference>
<dbReference type="AlphaFoldDB" id="A0A518H292"/>
<protein>
    <submittedName>
        <fullName evidence="2">Multifunctional conjugation protein TraI</fullName>
    </submittedName>
</protein>
<dbReference type="SUPFAM" id="SSF55464">
    <property type="entry name" value="Origin of replication-binding domain, RBD-like"/>
    <property type="match status" value="1"/>
</dbReference>
<dbReference type="OrthoDB" id="1826980at2"/>
<dbReference type="KEGG" id="tpla:ElP_28500"/>
<dbReference type="RefSeq" id="WP_145270215.1">
    <property type="nucleotide sequence ID" value="NZ_CP036426.1"/>
</dbReference>
<reference evidence="2 3" key="1">
    <citation type="submission" date="2019-02" db="EMBL/GenBank/DDBJ databases">
        <title>Deep-cultivation of Planctomycetes and their phenomic and genomic characterization uncovers novel biology.</title>
        <authorList>
            <person name="Wiegand S."/>
            <person name="Jogler M."/>
            <person name="Boedeker C."/>
            <person name="Pinto D."/>
            <person name="Vollmers J."/>
            <person name="Rivas-Marin E."/>
            <person name="Kohn T."/>
            <person name="Peeters S.H."/>
            <person name="Heuer A."/>
            <person name="Rast P."/>
            <person name="Oberbeckmann S."/>
            <person name="Bunk B."/>
            <person name="Jeske O."/>
            <person name="Meyerdierks A."/>
            <person name="Storesund J.E."/>
            <person name="Kallscheuer N."/>
            <person name="Luecker S."/>
            <person name="Lage O.M."/>
            <person name="Pohl T."/>
            <person name="Merkel B.J."/>
            <person name="Hornburger P."/>
            <person name="Mueller R.-W."/>
            <person name="Bruemmer F."/>
            <person name="Labrenz M."/>
            <person name="Spormann A.M."/>
            <person name="Op den Camp H."/>
            <person name="Overmann J."/>
            <person name="Amann R."/>
            <person name="Jetten M.S.M."/>
            <person name="Mascher T."/>
            <person name="Medema M.H."/>
            <person name="Devos D.P."/>
            <person name="Kaster A.-K."/>
            <person name="Ovreas L."/>
            <person name="Rohde M."/>
            <person name="Galperin M.Y."/>
            <person name="Jogler C."/>
        </authorList>
    </citation>
    <scope>NUCLEOTIDE SEQUENCE [LARGE SCALE GENOMIC DNA]</scope>
    <source>
        <strain evidence="2 3">ElP</strain>
    </source>
</reference>
<accession>A0A518H292</accession>
<dbReference type="Pfam" id="PF08751">
    <property type="entry name" value="TrwC"/>
    <property type="match status" value="1"/>
</dbReference>
<dbReference type="NCBIfam" id="NF041492">
    <property type="entry name" value="MobF"/>
    <property type="match status" value="1"/>
</dbReference>
<dbReference type="InterPro" id="IPR014862">
    <property type="entry name" value="TrwC"/>
</dbReference>
<evidence type="ECO:0000259" key="1">
    <source>
        <dbReference type="Pfam" id="PF08751"/>
    </source>
</evidence>
<name>A0A518H292_9BACT</name>
<proteinExistence type="predicted"/>
<dbReference type="EMBL" id="CP036426">
    <property type="protein sequence ID" value="QDV34953.1"/>
    <property type="molecule type" value="Genomic_DNA"/>
</dbReference>
<sequence>MINATFPANAEAAIGYYGHAGTELEKVGEWQGKGAEKLGLSGAVDMADWRALVRGKAPDGTKLAQRLRDDRRVLLDLTLSVNKDTAVLLSLVDPRIEGVIQRANAVAMELAESYLDTRVKGLLGTETVQSAAMISAPFYHQITRAREPGYHIHNTIIALTPYKDRWYAPEFDRLVSNSDRIKRLFHSQVARGMRELGYQTELTKDNFRVVGFPDSIRREFSTGQGNIDHEQAMRETALSEQIRRTSDPVELRKLEGKLGFVKSPKGRAALAVQVREKKQRDLDPATLKADWWGRLTPEEANALQAVLRQASSREPSKLPDHSRQFFGQSVNRLSQQYGRVPEEDLFTDALKTGVGEVTLGGLRQTLEQSELLRVTVNGTPMVQTWENRQKEKELLAFARSGGIVWISGKPDAATVREAEQRAGKNPLWVKDAGSQPFAELHRLSQAAEAEQRRIVLQGLPPRNAPDGHTLRLLQEVAGLKPLDDKPLKPRSSVLKLLPKAWRESMQQHVGRLNRMHFFKSIQQEHAIDEQRTRAAKEQAERREAVWER</sequence>
<evidence type="ECO:0000313" key="2">
    <source>
        <dbReference type="EMBL" id="QDV34953.1"/>
    </source>
</evidence>
<feature type="domain" description="TrwC relaxase" evidence="1">
    <location>
        <begin position="12"/>
        <end position="294"/>
    </location>
</feature>